<dbReference type="Proteomes" id="UP001589703">
    <property type="component" value="Unassembled WGS sequence"/>
</dbReference>
<comment type="caution">
    <text evidence="3">The sequence shown here is derived from an EMBL/GenBank/DDBJ whole genome shotgun (WGS) entry which is preliminary data.</text>
</comment>
<sequence>MPAGTVLALLALLALLVLLGPNGALVPADAGQARIAGYDLAGQTRRVRTAVGVMLLMAVTRSSRPHWRPGDLATWRPGGPAARRPGDLAARRPGGPAARRPAPRTSPGARPRRRRAVSTGSVSAVPDLTIQNSISRPSERMSFSRCLRSGDRPALWVVLDAAVLLRSVGVPVVMREQLPHLLRVAAMPHVTLHVLPFDQGEHDVMGGSLTLLTMPDGSGTACAEGAHDGQLVEDDTDVRRFALT</sequence>
<evidence type="ECO:0000313" key="3">
    <source>
        <dbReference type="EMBL" id="MFB9739179.1"/>
    </source>
</evidence>
<name>A0ABV5VMX8_9ACTN</name>
<evidence type="ECO:0000259" key="2">
    <source>
        <dbReference type="Pfam" id="PF19054"/>
    </source>
</evidence>
<feature type="region of interest" description="Disordered" evidence="1">
    <location>
        <begin position="64"/>
        <end position="121"/>
    </location>
</feature>
<reference evidence="3 4" key="1">
    <citation type="submission" date="2024-09" db="EMBL/GenBank/DDBJ databases">
        <authorList>
            <person name="Sun Q."/>
            <person name="Mori K."/>
        </authorList>
    </citation>
    <scope>NUCLEOTIDE SEQUENCE [LARGE SCALE GENOMIC DNA]</scope>
    <source>
        <strain evidence="3 4">JCM 10918</strain>
    </source>
</reference>
<evidence type="ECO:0000313" key="4">
    <source>
        <dbReference type="Proteomes" id="UP001589703"/>
    </source>
</evidence>
<proteinExistence type="predicted"/>
<dbReference type="InterPro" id="IPR043917">
    <property type="entry name" value="DUF5753"/>
</dbReference>
<evidence type="ECO:0000256" key="1">
    <source>
        <dbReference type="SAM" id="MobiDB-lite"/>
    </source>
</evidence>
<organism evidence="3 4">
    <name type="scientific">Streptomyces thermocoprophilus</name>
    <dbReference type="NCBI Taxonomy" id="78356"/>
    <lineage>
        <taxon>Bacteria</taxon>
        <taxon>Bacillati</taxon>
        <taxon>Actinomycetota</taxon>
        <taxon>Actinomycetes</taxon>
        <taxon>Kitasatosporales</taxon>
        <taxon>Streptomycetaceae</taxon>
        <taxon>Streptomyces</taxon>
    </lineage>
</organism>
<protein>
    <submittedName>
        <fullName evidence="3">Scr1 family TA system antitoxin-like transcriptional regulator</fullName>
    </submittedName>
</protein>
<dbReference type="EMBL" id="JBHMAR010000076">
    <property type="protein sequence ID" value="MFB9739179.1"/>
    <property type="molecule type" value="Genomic_DNA"/>
</dbReference>
<gene>
    <name evidence="3" type="ORF">ACFFRO_29390</name>
</gene>
<dbReference type="RefSeq" id="WP_385860260.1">
    <property type="nucleotide sequence ID" value="NZ_JBHMAR010000076.1"/>
</dbReference>
<feature type="domain" description="DUF5753" evidence="2">
    <location>
        <begin position="139"/>
        <end position="241"/>
    </location>
</feature>
<feature type="compositionally biased region" description="Low complexity" evidence="1">
    <location>
        <begin position="91"/>
        <end position="109"/>
    </location>
</feature>
<keyword evidence="4" id="KW-1185">Reference proteome</keyword>
<accession>A0ABV5VMX8</accession>
<dbReference type="Pfam" id="PF19054">
    <property type="entry name" value="DUF5753"/>
    <property type="match status" value="1"/>
</dbReference>